<feature type="compositionally biased region" description="Basic and acidic residues" evidence="5">
    <location>
        <begin position="1887"/>
        <end position="1896"/>
    </location>
</feature>
<dbReference type="SUPFAM" id="SSF52540">
    <property type="entry name" value="P-loop containing nucleoside triphosphate hydrolases"/>
    <property type="match status" value="4"/>
</dbReference>
<dbReference type="InParanoid" id="J4I3A4"/>
<dbReference type="InterPro" id="IPR000641">
    <property type="entry name" value="CbxX/CfxQ"/>
</dbReference>
<name>J4I3A4_9APHY</name>
<evidence type="ECO:0000313" key="7">
    <source>
        <dbReference type="EMBL" id="CCM06492.1"/>
    </source>
</evidence>
<dbReference type="Pfam" id="PF00004">
    <property type="entry name" value="AAA"/>
    <property type="match status" value="3"/>
</dbReference>
<dbReference type="FunFam" id="3.40.50.300:FF:000216">
    <property type="entry name" value="Type VII secretion ATPase EccA"/>
    <property type="match status" value="3"/>
</dbReference>
<feature type="region of interest" description="Disordered" evidence="5">
    <location>
        <begin position="2148"/>
        <end position="2196"/>
    </location>
</feature>
<evidence type="ECO:0000256" key="4">
    <source>
        <dbReference type="SAM" id="Coils"/>
    </source>
</evidence>
<dbReference type="InterPro" id="IPR041627">
    <property type="entry name" value="AAA_lid_6"/>
</dbReference>
<dbReference type="FunFam" id="1.10.8.60:FF:000159">
    <property type="entry name" value="p-loop containing nucleoside triphosphate hydrolase protein"/>
    <property type="match status" value="1"/>
</dbReference>
<dbReference type="Proteomes" id="UP000006352">
    <property type="component" value="Unassembled WGS sequence"/>
</dbReference>
<dbReference type="PANTHER" id="PTHR43392:SF2">
    <property type="entry name" value="AAA-TYPE ATPASE FAMILY PROTEIN _ ANKYRIN REPEAT FAMILY PROTEIN"/>
    <property type="match status" value="1"/>
</dbReference>
<feature type="domain" description="AAA+ ATPase" evidence="6">
    <location>
        <begin position="1341"/>
        <end position="1477"/>
    </location>
</feature>
<feature type="domain" description="AAA+ ATPase" evidence="6">
    <location>
        <begin position="1620"/>
        <end position="1768"/>
    </location>
</feature>
<keyword evidence="2" id="KW-0547">Nucleotide-binding</keyword>
<dbReference type="PANTHER" id="PTHR43392">
    <property type="entry name" value="AAA-TYPE ATPASE FAMILY PROTEIN / ANKYRIN REPEAT FAMILY PROTEIN"/>
    <property type="match status" value="1"/>
</dbReference>
<reference evidence="7 8" key="1">
    <citation type="journal article" date="2012" name="Appl. Environ. Microbiol.">
        <title>Short-read sequencing for genomic analysis of the brown rot fungus Fibroporia radiculosa.</title>
        <authorList>
            <person name="Tang J.D."/>
            <person name="Perkins A.D."/>
            <person name="Sonstegard T.S."/>
            <person name="Schroeder S.G."/>
            <person name="Burgess S.C."/>
            <person name="Diehl S.V."/>
        </authorList>
    </citation>
    <scope>NUCLEOTIDE SEQUENCE [LARGE SCALE GENOMIC DNA]</scope>
    <source>
        <strain evidence="7 8">TFFH 294</strain>
    </source>
</reference>
<feature type="domain" description="AAA+ ATPase" evidence="6">
    <location>
        <begin position="486"/>
        <end position="895"/>
    </location>
</feature>
<feature type="region of interest" description="Disordered" evidence="5">
    <location>
        <begin position="1887"/>
        <end position="1913"/>
    </location>
</feature>
<dbReference type="InterPro" id="IPR003593">
    <property type="entry name" value="AAA+_ATPase"/>
</dbReference>
<dbReference type="GO" id="GO:0016887">
    <property type="term" value="F:ATP hydrolysis activity"/>
    <property type="evidence" value="ECO:0007669"/>
    <property type="project" value="InterPro"/>
</dbReference>
<dbReference type="InterPro" id="IPR047187">
    <property type="entry name" value="SF1_C_Upf1"/>
</dbReference>
<feature type="region of interest" description="Disordered" evidence="5">
    <location>
        <begin position="1220"/>
        <end position="1299"/>
    </location>
</feature>
<dbReference type="InterPro" id="IPR041679">
    <property type="entry name" value="DNA2/NAM7-like_C"/>
</dbReference>
<dbReference type="RefSeq" id="XP_012185775.1">
    <property type="nucleotide sequence ID" value="XM_012330385.1"/>
</dbReference>
<feature type="compositionally biased region" description="Low complexity" evidence="5">
    <location>
        <begin position="2161"/>
        <end position="2170"/>
    </location>
</feature>
<evidence type="ECO:0000256" key="1">
    <source>
        <dbReference type="ARBA" id="ARBA00010378"/>
    </source>
</evidence>
<feature type="coiled-coil region" evidence="4">
    <location>
        <begin position="1150"/>
        <end position="1196"/>
    </location>
</feature>
<dbReference type="Pfam" id="PF17866">
    <property type="entry name" value="AAA_lid_6"/>
    <property type="match status" value="1"/>
</dbReference>
<dbReference type="CDD" id="cd17936">
    <property type="entry name" value="EEXXEc_NFX1"/>
    <property type="match status" value="1"/>
</dbReference>
<dbReference type="GO" id="GO:0004386">
    <property type="term" value="F:helicase activity"/>
    <property type="evidence" value="ECO:0007669"/>
    <property type="project" value="InterPro"/>
</dbReference>
<gene>
    <name evidence="7" type="ORF">FIBRA_08761</name>
</gene>
<evidence type="ECO:0000256" key="2">
    <source>
        <dbReference type="ARBA" id="ARBA00022741"/>
    </source>
</evidence>
<sequence>MSRGNNPDNPRLQRLNKLLHSISCGQAILSPRNGSQFLEAIFSQPDPAACISRLIGSRQGLLSIQAVMRFDLRTEFLNGHASNFILYLRAPVLQQIGGGSFLQQILDAVVDPPIFWNAFVEEFRQGRLQGEGELAFAWLLRQLVMLPVEKAGPYREVAQDPAVLDRLLSASQPELVAIGQKIKDILSTFNPAIPDDIGFTPGGRHDNDFADFRSISVLPTADEITSKERAFLRPRAFLEDPETHEHRIATYLDNQYRLLREDMIYEMRDEIRIIFGEKKGKHRGVVIDSLKLLGVNCGPEGKRVRWGLRFECGHDLWPLSKKKTLKGRKAILQDEGRNLLRHQSLTCLMVGREIVAFPSVMRDEDLLAQNPPIILLSFTNEASLKKALLKLKNAKQIQLVQINTAVFAYEPVLRALQETISVPLAPEILSWTDDSDLFPPPLYPEAIIESLREDPHQDLRALLNIKQAKPIRLDVSQSTSLLSALTQRVSLIQGPPGTGKSFIGALHAKILHESTAAKILVVCYTNHALDQFLEDLLDIGLPEDCMVRLGSQSTSRTAPLSLQSQKRAFKMTRTDWDCVNKFRSSTEILAKALEHEFVQYGHPVPNYRDVLEYLEFEEPTYHEAFTIPVEDGDMKRVDRQGNQIKPHYLLHQWVKGWNAGIFKDSPHVQKSADIWAMSYEARQSLYSRWSFEILKQQADLICNITGQYGDALNSIDRIFDQNTVAVLKSKRIIGCTTTAAAKYRLPIQAASPDVVLVEEAGEILESHVLTSLGPETKHLVLIGDHRQLRPKVNNYFLTVEKGNGYDLNMSMFERLVRSGYPHSTLSQQHRMRPEISSLVRRLTYPDLVDADDTLNRPNLRGLQDNIVFISHASPEDDNAHLRDNARDVFATSSKRNMFEAEMTLKTVKYLGQQGYGTDKIVILTPYLGQMFLLREMLKKDNDPVLNDLDSYDLVHAGLVTEAAANISKQAIRLATIDNYQGEESEIVICCLTRSNSDHEIGFMSSPERLNVLLSRARDGLILMGNAETFMGARRGKELWTQLFDLLKGGRHIYDGLPVKCERHPHRLATLRNPADFDNLAPDGGCQEPCGTILSCRIHTCPSKCHQLSDHSKMLCEKVISDICSNGHPLSWKCHKDRPTQCKQCDKEAKAAEKLRQKQFAEQQRREAEEQEHARQLARLEEEIEKQTQLIRDRQIAADRANALRQKEADLAAISSLAAQRTTGPASQGDLSAGSENGQNAPNINNVAPDSSSQPSEGDVKEDGPPLSETPMSTSSETDALAIEPSPSEKEWERQKSVEGVSNTSIDAIMAMTGLEDVKAQVLEIKDKIDVTQRQGTSLTDERFNIVLLGNPGTGKTTIARHYAKFLASVQVLPGIAFIETTGSRLANDGVPGAKKQIEEILNAGGGALFIDEAYQLTGSHNFQGGQVLDFLLAEMENNVGKIVFILAGYSKQMEKFFEHNPGLPSRVPYTLRFADYTNVELRLMFERMLKKKYDRRMKIENGYQGLFVRIAIRRLGRGRGREGFGNARALENLKAKVTGRQARRLAIERKQGRRPDDFLLTKEDLIGPDPSQVTHSSAAWKELSGLIGLEAVKNSVRSMLESITLNYKRELAEKEPVQVSLNRVFLGSPGTGKTTVAKLYGQILADLSLLSDGEVVVKNPADFIGSVLGESESKTKAILAATVGKTLVIDEAYMLYGGGTKGAGQHTDIYKTAVIDTIVAEVQSTPGEDRCVLLLGYREQIEDMFQNVNPGLARRFAIEDAFHFDDFDDSDLRKILDLKLKKQNLGATDHAKHVAIAVLSRLRNRPNFGNAGEVENLLGQAKGRYQLRLTSVPVNQRPFDIVFEPQDFDPNFDRDARASANLRDLFRDVVGCDNIVTKLSGYQETARKMKARDMDPRGQIPTNFVMKGPPGTGKTTTARKLGQVFYDMGFLSSSEVVECSASDLVGQYVGHTGPKTKALLEKALGRVLFVDEAYRLGDGPFAKEAIDELVSVLTQPKFHQKVVVVLAGYDADMNRLMAINSGLSSRFSEELVFTHMSPQHCLQILKAQLTAKKVQLKALEHSSSSGYQSMVRLLEQLSAFPSWGNARDVGTLAKQMISLVFTRPSDESDDSSELTLTTDEAIGCMETMLAERRARTAHVSKLPQVQLDMPSASAPPPPTAAPSISTTHTTRQPSPERNAQHKAPPPDDAAEERDPGVPDHIWQKLQEDKLAAELANKRLTEELVRMTRELEETKRKEAEERERIRQLEETRARDAAEEDKRKRKLEAARLRELAAREKRAREEAARRAMMEAEAQRRKQEAKAQAALRQMGVCVAGYRWIKQEGGYRCAGGSHFVSDGALGI</sequence>
<dbReference type="InterPro" id="IPR041677">
    <property type="entry name" value="DNA2/NAM7_AAA_11"/>
</dbReference>
<dbReference type="Gene3D" id="3.40.50.300">
    <property type="entry name" value="P-loop containing nucleotide triphosphate hydrolases"/>
    <property type="match status" value="6"/>
</dbReference>
<dbReference type="CDD" id="cd06008">
    <property type="entry name" value="NF-X1-zinc-finger"/>
    <property type="match status" value="1"/>
</dbReference>
<dbReference type="EMBL" id="HE797358">
    <property type="protein sequence ID" value="CCM06492.1"/>
    <property type="molecule type" value="Genomic_DNA"/>
</dbReference>
<dbReference type="InterPro" id="IPR003959">
    <property type="entry name" value="ATPase_AAA_core"/>
</dbReference>
<proteinExistence type="inferred from homology"/>
<comment type="similarity">
    <text evidence="1">Belongs to the CbxX/CfxQ family.</text>
</comment>
<evidence type="ECO:0000256" key="3">
    <source>
        <dbReference type="ARBA" id="ARBA00022840"/>
    </source>
</evidence>
<dbReference type="CDD" id="cd00009">
    <property type="entry name" value="AAA"/>
    <property type="match status" value="2"/>
</dbReference>
<keyword evidence="3" id="KW-0067">ATP-binding</keyword>
<dbReference type="InterPro" id="IPR027417">
    <property type="entry name" value="P-loop_NTPase"/>
</dbReference>
<dbReference type="OrthoDB" id="2423195at2759"/>
<evidence type="ECO:0000313" key="8">
    <source>
        <dbReference type="Proteomes" id="UP000006352"/>
    </source>
</evidence>
<feature type="domain" description="AAA+ ATPase" evidence="6">
    <location>
        <begin position="1900"/>
        <end position="2037"/>
    </location>
</feature>
<dbReference type="FunFam" id="1.10.8.60:FF:000160">
    <property type="entry name" value="WGS project CABT00000000 data, contig 2.55"/>
    <property type="match status" value="1"/>
</dbReference>
<feature type="compositionally biased region" description="Polar residues" evidence="5">
    <location>
        <begin position="1220"/>
        <end position="1255"/>
    </location>
</feature>
<evidence type="ECO:0000259" key="6">
    <source>
        <dbReference type="SMART" id="SM00382"/>
    </source>
</evidence>
<keyword evidence="8" id="KW-1185">Reference proteome</keyword>
<dbReference type="CDD" id="cd18808">
    <property type="entry name" value="SF1_C_Upf1"/>
    <property type="match status" value="1"/>
</dbReference>
<dbReference type="SMART" id="SM00382">
    <property type="entry name" value="AAA"/>
    <property type="match status" value="4"/>
</dbReference>
<dbReference type="STRING" id="599839.J4I3A4"/>
<keyword evidence="4" id="KW-0175">Coiled coil</keyword>
<dbReference type="InterPro" id="IPR050773">
    <property type="entry name" value="CbxX/CfxQ_RuBisCO_ESX"/>
</dbReference>
<protein>
    <recommendedName>
        <fullName evidence="6">AAA+ ATPase domain-containing protein</fullName>
    </recommendedName>
</protein>
<dbReference type="Pfam" id="PF13087">
    <property type="entry name" value="AAA_12"/>
    <property type="match status" value="1"/>
</dbReference>
<dbReference type="HOGENOM" id="CLU_001133_0_0_1"/>
<accession>J4I3A4</accession>
<evidence type="ECO:0000256" key="5">
    <source>
        <dbReference type="SAM" id="MobiDB-lite"/>
    </source>
</evidence>
<dbReference type="Gene3D" id="1.10.8.60">
    <property type="match status" value="2"/>
</dbReference>
<dbReference type="PRINTS" id="PR00819">
    <property type="entry name" value="CBXCFQXSUPER"/>
</dbReference>
<organism evidence="7 8">
    <name type="scientific">Fibroporia radiculosa</name>
    <dbReference type="NCBI Taxonomy" id="599839"/>
    <lineage>
        <taxon>Eukaryota</taxon>
        <taxon>Fungi</taxon>
        <taxon>Dikarya</taxon>
        <taxon>Basidiomycota</taxon>
        <taxon>Agaricomycotina</taxon>
        <taxon>Agaricomycetes</taxon>
        <taxon>Polyporales</taxon>
        <taxon>Fibroporiaceae</taxon>
        <taxon>Fibroporia</taxon>
    </lineage>
</organism>
<dbReference type="Pfam" id="PF13086">
    <property type="entry name" value="AAA_11"/>
    <property type="match status" value="1"/>
</dbReference>
<dbReference type="GO" id="GO:0005524">
    <property type="term" value="F:ATP binding"/>
    <property type="evidence" value="ECO:0007669"/>
    <property type="project" value="UniProtKB-KW"/>
</dbReference>
<feature type="compositionally biased region" description="Basic and acidic residues" evidence="5">
    <location>
        <begin position="1286"/>
        <end position="1296"/>
    </location>
</feature>
<dbReference type="FunFam" id="3.40.50.300:FF:001660">
    <property type="entry name" value="NF-X1 finger and helicase protein, putative"/>
    <property type="match status" value="1"/>
</dbReference>
<feature type="coiled-coil region" evidence="4">
    <location>
        <begin position="2202"/>
        <end position="2309"/>
    </location>
</feature>
<dbReference type="GeneID" id="24101392"/>